<evidence type="ECO:0000256" key="1">
    <source>
        <dbReference type="ARBA" id="ARBA00004141"/>
    </source>
</evidence>
<comment type="subcellular location">
    <subcellularLocation>
        <location evidence="1">Membrane</location>
        <topology evidence="1">Multi-pass membrane protein</topology>
    </subcellularLocation>
</comment>
<proteinExistence type="predicted"/>
<keyword evidence="2 5" id="KW-0812">Transmembrane</keyword>
<name>A0AA37DG27_9FIRM</name>
<evidence type="ECO:0000256" key="3">
    <source>
        <dbReference type="ARBA" id="ARBA00022989"/>
    </source>
</evidence>
<dbReference type="Pfam" id="PF12698">
    <property type="entry name" value="ABC2_membrane_3"/>
    <property type="match status" value="1"/>
</dbReference>
<evidence type="ECO:0000256" key="4">
    <source>
        <dbReference type="ARBA" id="ARBA00023136"/>
    </source>
</evidence>
<dbReference type="AlphaFoldDB" id="A0AA37DG27"/>
<evidence type="ECO:0000313" key="7">
    <source>
        <dbReference type="EMBL" id="EHO16469.1"/>
    </source>
</evidence>
<feature type="transmembrane region" description="Helical" evidence="5">
    <location>
        <begin position="253"/>
        <end position="275"/>
    </location>
</feature>
<feature type="domain" description="ABC-2 type transporter transmembrane" evidence="6">
    <location>
        <begin position="27"/>
        <end position="382"/>
    </location>
</feature>
<feature type="transmembrane region" description="Helical" evidence="5">
    <location>
        <begin position="362"/>
        <end position="383"/>
    </location>
</feature>
<feature type="transmembrane region" description="Helical" evidence="5">
    <location>
        <begin position="20"/>
        <end position="41"/>
    </location>
</feature>
<accession>A0AA37DG27</accession>
<dbReference type="PANTHER" id="PTHR43077:SF10">
    <property type="entry name" value="TRANSPORT PERMEASE PROTEIN"/>
    <property type="match status" value="1"/>
</dbReference>
<organism evidence="7 8">
    <name type="scientific">Stomatobaculum longum</name>
    <dbReference type="NCBI Taxonomy" id="796942"/>
    <lineage>
        <taxon>Bacteria</taxon>
        <taxon>Bacillati</taxon>
        <taxon>Bacillota</taxon>
        <taxon>Clostridia</taxon>
        <taxon>Lachnospirales</taxon>
        <taxon>Lachnospiraceae</taxon>
        <taxon>Stomatobaculum</taxon>
    </lineage>
</organism>
<feature type="transmembrane region" description="Helical" evidence="5">
    <location>
        <begin position="210"/>
        <end position="232"/>
    </location>
</feature>
<dbReference type="GeneID" id="86940929"/>
<evidence type="ECO:0000256" key="2">
    <source>
        <dbReference type="ARBA" id="ARBA00022692"/>
    </source>
</evidence>
<reference evidence="7 8" key="1">
    <citation type="submission" date="2011-10" db="EMBL/GenBank/DDBJ databases">
        <title>The Genome Sequence of Lachnospiraceae bacterium ACC2.</title>
        <authorList>
            <consortium name="The Broad Institute Genome Sequencing Platform"/>
            <person name="Earl A."/>
            <person name="Ward D."/>
            <person name="Feldgarden M."/>
            <person name="Gevers D."/>
            <person name="Sizova M."/>
            <person name="Hazen A."/>
            <person name="Epstein S."/>
            <person name="Young S.K."/>
            <person name="Zeng Q."/>
            <person name="Gargeya S."/>
            <person name="Fitzgerald M."/>
            <person name="Haas B."/>
            <person name="Abouelleil A."/>
            <person name="Alvarado L."/>
            <person name="Arachchi H.M."/>
            <person name="Berlin A."/>
            <person name="Brown A."/>
            <person name="Chapman S.B."/>
            <person name="Chen Z."/>
            <person name="Dunbar C."/>
            <person name="Freedman E."/>
            <person name="Gearin G."/>
            <person name="Goldberg J."/>
            <person name="Griggs A."/>
            <person name="Gujja S."/>
            <person name="Heiman D."/>
            <person name="Howarth C."/>
            <person name="Larson L."/>
            <person name="Lui A."/>
            <person name="MacDonald P.J.P."/>
            <person name="Montmayeur A."/>
            <person name="Murphy C."/>
            <person name="Neiman D."/>
            <person name="Pearson M."/>
            <person name="Priest M."/>
            <person name="Roberts A."/>
            <person name="Saif S."/>
            <person name="Shea T."/>
            <person name="Shenoy N."/>
            <person name="Sisk P."/>
            <person name="Stolte C."/>
            <person name="Sykes S."/>
            <person name="Wortman J."/>
            <person name="Nusbaum C."/>
            <person name="Birren B."/>
        </authorList>
    </citation>
    <scope>NUCLEOTIDE SEQUENCE [LARGE SCALE GENOMIC DNA]</scope>
    <source>
        <strain evidence="7 8">ACC2</strain>
    </source>
</reference>
<dbReference type="InterPro" id="IPR013525">
    <property type="entry name" value="ABC2_TM"/>
</dbReference>
<sequence>MRRYFSAQWKRALRSLPGALCANVLLLLSAALLTFFLTKLFSPSAEGSAKLKLGVVGGRGETYLGTGLGMLNNMDSSRFAISYEQMDRETAETALRRGEIQAYLDVPDDFLSALADGENKTIRYVGGGLEAGLNSALIREAGSAAEVILKETERGIYAAEGYFDAHGAAARHEKLLTELNLRYLALVLNRNQAYRTASVEPLRDVSIARYYAAALLCFLFFSSGVSALPFAAGRSRVLGNLLAAEGVSRTRQLFAEYAAYFLLQLLACLPLIVILRGKFPGILPVLCTSTAFQFLLYELATGILAGAFLQLLAGITVSFVSGCFYPLAFFPDSWQRVSRALPSGQCFSYLQNLTAGSSAEALLWQGAWLLLFALLFLLLAALCRAGRRQA</sequence>
<protein>
    <recommendedName>
        <fullName evidence="6">ABC-2 type transporter transmembrane domain-containing protein</fullName>
    </recommendedName>
</protein>
<gene>
    <name evidence="7" type="ORF">HMPREF9623_01168</name>
</gene>
<dbReference type="PANTHER" id="PTHR43077">
    <property type="entry name" value="TRANSPORT PERMEASE YVFS-RELATED"/>
    <property type="match status" value="1"/>
</dbReference>
<keyword evidence="3 5" id="KW-1133">Transmembrane helix</keyword>
<dbReference type="Proteomes" id="UP000018466">
    <property type="component" value="Unassembled WGS sequence"/>
</dbReference>
<keyword evidence="4 5" id="KW-0472">Membrane</keyword>
<keyword evidence="8" id="KW-1185">Reference proteome</keyword>
<dbReference type="InterPro" id="IPR051328">
    <property type="entry name" value="T7SS_ABC-Transporter"/>
</dbReference>
<evidence type="ECO:0000259" key="6">
    <source>
        <dbReference type="Pfam" id="PF12698"/>
    </source>
</evidence>
<feature type="transmembrane region" description="Helical" evidence="5">
    <location>
        <begin position="307"/>
        <end position="328"/>
    </location>
</feature>
<dbReference type="EMBL" id="AGEL01000007">
    <property type="protein sequence ID" value="EHO16469.1"/>
    <property type="molecule type" value="Genomic_DNA"/>
</dbReference>
<dbReference type="GO" id="GO:0140359">
    <property type="term" value="F:ABC-type transporter activity"/>
    <property type="evidence" value="ECO:0007669"/>
    <property type="project" value="InterPro"/>
</dbReference>
<feature type="transmembrane region" description="Helical" evidence="5">
    <location>
        <begin position="281"/>
        <end position="300"/>
    </location>
</feature>
<dbReference type="RefSeq" id="WP_009533001.1">
    <property type="nucleotide sequence ID" value="NZ_JH590863.1"/>
</dbReference>
<dbReference type="GO" id="GO:0016020">
    <property type="term" value="C:membrane"/>
    <property type="evidence" value="ECO:0007669"/>
    <property type="project" value="UniProtKB-SubCell"/>
</dbReference>
<evidence type="ECO:0000313" key="8">
    <source>
        <dbReference type="Proteomes" id="UP000018466"/>
    </source>
</evidence>
<evidence type="ECO:0000256" key="5">
    <source>
        <dbReference type="SAM" id="Phobius"/>
    </source>
</evidence>
<comment type="caution">
    <text evidence="7">The sequence shown here is derived from an EMBL/GenBank/DDBJ whole genome shotgun (WGS) entry which is preliminary data.</text>
</comment>